<dbReference type="AlphaFoldDB" id="A0A852ZVJ6"/>
<dbReference type="GO" id="GO:0004813">
    <property type="term" value="F:alanine-tRNA ligase activity"/>
    <property type="evidence" value="ECO:0007669"/>
    <property type="project" value="UniProtKB-EC"/>
</dbReference>
<dbReference type="EMBL" id="JACBZD010000001">
    <property type="protein sequence ID" value="NYI05270.1"/>
    <property type="molecule type" value="Genomic_DNA"/>
</dbReference>
<dbReference type="GO" id="GO:0000166">
    <property type="term" value="F:nucleotide binding"/>
    <property type="evidence" value="ECO:0007669"/>
    <property type="project" value="InterPro"/>
</dbReference>
<sequence>MPTPSPAVPATTRVGFPSGATSDTSTIVAAHPLGEGRLGVVTAATPFHPLDHTWPDQPGDTGTLTLPADGRELPVVDCLTGALGPAPAGTAADASGVPGAPGAPGLLIGPDIPVRRGEEGWAWLVVHVVTAPAGDPAALPEPSALLGAEALLRVDTARRAALSAAHTGCHLLALALNEALVPRWRKEARADAFGHPDFDGLAMDTSRMGVEASTDVYRIGKSLRKKGFTADGLAEELPKIQDAVNERLAGWLAADAPVRVETDGPELTARRRWVCELPEGTASLFCGGTHLTRLGELAALTTELQLGADGTELTAVTTPVLRG</sequence>
<accession>A0A852ZVJ6</accession>
<gene>
    <name evidence="2" type="ORF">FHU37_002213</name>
</gene>
<keyword evidence="2" id="KW-0436">Ligase</keyword>
<evidence type="ECO:0000313" key="2">
    <source>
        <dbReference type="EMBL" id="NYI05270.1"/>
    </source>
</evidence>
<comment type="caution">
    <text evidence="2">The sequence shown here is derived from an EMBL/GenBank/DDBJ whole genome shotgun (WGS) entry which is preliminary data.</text>
</comment>
<proteinExistence type="predicted"/>
<organism evidence="2 3">
    <name type="scientific">Allostreptomyces psammosilenae</name>
    <dbReference type="NCBI Taxonomy" id="1892865"/>
    <lineage>
        <taxon>Bacteria</taxon>
        <taxon>Bacillati</taxon>
        <taxon>Actinomycetota</taxon>
        <taxon>Actinomycetes</taxon>
        <taxon>Kitasatosporales</taxon>
        <taxon>Streptomycetaceae</taxon>
        <taxon>Allostreptomyces</taxon>
    </lineage>
</organism>
<name>A0A852ZVJ6_9ACTN</name>
<dbReference type="Proteomes" id="UP000567795">
    <property type="component" value="Unassembled WGS sequence"/>
</dbReference>
<dbReference type="RefSeq" id="WP_179814036.1">
    <property type="nucleotide sequence ID" value="NZ_JACBZD010000001.1"/>
</dbReference>
<dbReference type="SUPFAM" id="SSF55186">
    <property type="entry name" value="ThrRS/AlaRS common domain"/>
    <property type="match status" value="1"/>
</dbReference>
<reference evidence="2 3" key="1">
    <citation type="submission" date="2020-07" db="EMBL/GenBank/DDBJ databases">
        <title>Sequencing the genomes of 1000 actinobacteria strains.</title>
        <authorList>
            <person name="Klenk H.-P."/>
        </authorList>
    </citation>
    <scope>NUCLEOTIDE SEQUENCE [LARGE SCALE GENOMIC DNA]</scope>
    <source>
        <strain evidence="2 3">DSM 42178</strain>
    </source>
</reference>
<keyword evidence="2" id="KW-0030">Aminoacyl-tRNA synthetase</keyword>
<dbReference type="InterPro" id="IPR018163">
    <property type="entry name" value="Thr/Ala-tRNA-synth_IIc_edit"/>
</dbReference>
<dbReference type="EC" id="6.1.1.7" evidence="2"/>
<evidence type="ECO:0000256" key="1">
    <source>
        <dbReference type="SAM" id="MobiDB-lite"/>
    </source>
</evidence>
<feature type="region of interest" description="Disordered" evidence="1">
    <location>
        <begin position="1"/>
        <end position="21"/>
    </location>
</feature>
<dbReference type="Gene3D" id="3.30.980.10">
    <property type="entry name" value="Threonyl-trna Synthetase, Chain A, domain 2"/>
    <property type="match status" value="1"/>
</dbReference>
<keyword evidence="3" id="KW-1185">Reference proteome</keyword>
<protein>
    <submittedName>
        <fullName evidence="2">Alanyl-tRNA synthetase</fullName>
        <ecNumber evidence="2">6.1.1.7</ecNumber>
    </submittedName>
</protein>
<evidence type="ECO:0000313" key="3">
    <source>
        <dbReference type="Proteomes" id="UP000567795"/>
    </source>
</evidence>